<dbReference type="OrthoDB" id="10263185at2759"/>
<evidence type="ECO:0000256" key="1">
    <source>
        <dbReference type="ARBA" id="ARBA00004232"/>
    </source>
</evidence>
<comment type="similarity">
    <text evidence="2">Belongs to the CBF/MAK21 family.</text>
</comment>
<feature type="domain" description="CCAAT-binding factor" evidence="5">
    <location>
        <begin position="299"/>
        <end position="446"/>
    </location>
</feature>
<dbReference type="KEGG" id="cvn:111133059"/>
<evidence type="ECO:0000313" key="7">
    <source>
        <dbReference type="RefSeq" id="XP_022336832.1"/>
    </source>
</evidence>
<dbReference type="GO" id="GO:0031965">
    <property type="term" value="C:nuclear membrane"/>
    <property type="evidence" value="ECO:0007669"/>
    <property type="project" value="UniProtKB-SubCell"/>
</dbReference>
<comment type="subcellular location">
    <subcellularLocation>
        <location evidence="1">Nucleus membrane</location>
        <topology evidence="1">Multi-pass membrane protein</topology>
    </subcellularLocation>
</comment>
<dbReference type="PANTHER" id="PTHR12455">
    <property type="entry name" value="NUCLEOLAR COMPLEX PROTEIN 4"/>
    <property type="match status" value="1"/>
</dbReference>
<accession>A0A8B8E865</accession>
<dbReference type="InterPro" id="IPR027193">
    <property type="entry name" value="Noc4"/>
</dbReference>
<dbReference type="GO" id="GO:0032040">
    <property type="term" value="C:small-subunit processome"/>
    <property type="evidence" value="ECO:0007669"/>
    <property type="project" value="TreeGrafter"/>
</dbReference>
<dbReference type="Pfam" id="PF03914">
    <property type="entry name" value="CBF"/>
    <property type="match status" value="1"/>
</dbReference>
<keyword evidence="4" id="KW-0472">Membrane</keyword>
<proteinExistence type="inferred from homology"/>
<evidence type="ECO:0000313" key="6">
    <source>
        <dbReference type="Proteomes" id="UP000694844"/>
    </source>
</evidence>
<evidence type="ECO:0000256" key="3">
    <source>
        <dbReference type="ARBA" id="ARBA00022692"/>
    </source>
</evidence>
<dbReference type="GO" id="GO:0030692">
    <property type="term" value="C:Noc4p-Nop14p complex"/>
    <property type="evidence" value="ECO:0007669"/>
    <property type="project" value="TreeGrafter"/>
</dbReference>
<evidence type="ECO:0000256" key="4">
    <source>
        <dbReference type="ARBA" id="ARBA00022989"/>
    </source>
</evidence>
<dbReference type="InterPro" id="IPR005612">
    <property type="entry name" value="CCAAT-binding_factor"/>
</dbReference>
<organism evidence="6 7">
    <name type="scientific">Crassostrea virginica</name>
    <name type="common">Eastern oyster</name>
    <dbReference type="NCBI Taxonomy" id="6565"/>
    <lineage>
        <taxon>Eukaryota</taxon>
        <taxon>Metazoa</taxon>
        <taxon>Spiralia</taxon>
        <taxon>Lophotrochozoa</taxon>
        <taxon>Mollusca</taxon>
        <taxon>Bivalvia</taxon>
        <taxon>Autobranchia</taxon>
        <taxon>Pteriomorphia</taxon>
        <taxon>Ostreida</taxon>
        <taxon>Ostreoidea</taxon>
        <taxon>Ostreidae</taxon>
        <taxon>Crassostrea</taxon>
    </lineage>
</organism>
<dbReference type="SUPFAM" id="SSF48371">
    <property type="entry name" value="ARM repeat"/>
    <property type="match status" value="1"/>
</dbReference>
<name>A0A8B8E865_CRAVI</name>
<evidence type="ECO:0000256" key="2">
    <source>
        <dbReference type="ARBA" id="ARBA00007797"/>
    </source>
</evidence>
<dbReference type="PANTHER" id="PTHR12455:SF0">
    <property type="entry name" value="NUCLEOLAR COMPLEX PROTEIN 4 HOMOLOG"/>
    <property type="match status" value="1"/>
</dbReference>
<dbReference type="GeneID" id="111133059"/>
<dbReference type="InterPro" id="IPR016024">
    <property type="entry name" value="ARM-type_fold"/>
</dbReference>
<dbReference type="AlphaFoldDB" id="A0A8B8E865"/>
<evidence type="ECO:0000259" key="5">
    <source>
        <dbReference type="Pfam" id="PF03914"/>
    </source>
</evidence>
<keyword evidence="6" id="KW-1185">Reference proteome</keyword>
<gene>
    <name evidence="7" type="primary">LOC111133059</name>
</gene>
<keyword evidence="4" id="KW-1133">Transmembrane helix</keyword>
<keyword evidence="3" id="KW-0812">Transmembrane</keyword>
<dbReference type="RefSeq" id="XP_022336832.1">
    <property type="nucleotide sequence ID" value="XM_022481124.1"/>
</dbReference>
<reference evidence="7" key="1">
    <citation type="submission" date="2025-08" db="UniProtKB">
        <authorList>
            <consortium name="RefSeq"/>
        </authorList>
    </citation>
    <scope>IDENTIFICATION</scope>
    <source>
        <tissue evidence="7">Whole sample</tissue>
    </source>
</reference>
<dbReference type="Proteomes" id="UP000694844">
    <property type="component" value="Chromosome 5"/>
</dbReference>
<dbReference type="GO" id="GO:0042254">
    <property type="term" value="P:ribosome biogenesis"/>
    <property type="evidence" value="ECO:0007669"/>
    <property type="project" value="InterPro"/>
</dbReference>
<protein>
    <submittedName>
        <fullName evidence="7">Nucleolar complex protein 4 homolog A-like</fullName>
    </submittedName>
</protein>
<sequence length="509" mass="58649">MEDSDPTCAVAQIKNKTQQCFESRKNANCLLDIIAYSETNNKVVLLACIRSFHKLFPRYLSSGELFLDIPNDLKEKDLTKEEKYKVWLKERYNDVVGKLIQLVHHENLNVRELSLCTLMKFLSEEAQLPAAKHTQPRTHFPLTLFRRIVHALTSDSIDLTSLIGRFQEYLSHDDVRYHFMKILHKQVTSKAQKSASDTVLTNIVTLLEQISFPSSETGELDQMMTKYPDSENTEKVRSLDEHRKLFTNVWIDILQLKLPNSVYKKVLTILHEKVMPHLTNPLYLSDFLTASYDVGGAISLLALNSLFILVHKHNLDYPDFYEKLYALFEPSVLHVKYRARFFYLADLFLSSTHLPAAMVAAFAKRLARISLRAPASSLTITVPFIYNLINRHPNCKVLIHRETPVELQEDPYNSEEQNPVKSKAIESSLWELKTLQSHFHPDVAKKAQRIDQPLSKEEIQLGDVLETSYNDLYVKETRKKVKYAPTNFNPPNGIMGLPSDKLNLCWTLD</sequence>